<evidence type="ECO:0000256" key="6">
    <source>
        <dbReference type="SAM" id="MobiDB-lite"/>
    </source>
</evidence>
<dbReference type="PANTHER" id="PTHR23235:SF120">
    <property type="entry name" value="KRUPPEL-LIKE FACTOR 15"/>
    <property type="match status" value="1"/>
</dbReference>
<feature type="compositionally biased region" description="Polar residues" evidence="6">
    <location>
        <begin position="1"/>
        <end position="19"/>
    </location>
</feature>
<evidence type="ECO:0000259" key="7">
    <source>
        <dbReference type="PROSITE" id="PS50157"/>
    </source>
</evidence>
<evidence type="ECO:0000256" key="3">
    <source>
        <dbReference type="ARBA" id="ARBA00022771"/>
    </source>
</evidence>
<keyword evidence="9" id="KW-1185">Reference proteome</keyword>
<feature type="domain" description="C2H2-type" evidence="7">
    <location>
        <begin position="193"/>
        <end position="222"/>
    </location>
</feature>
<dbReference type="PROSITE" id="PS00028">
    <property type="entry name" value="ZINC_FINGER_C2H2_1"/>
    <property type="match status" value="3"/>
</dbReference>
<dbReference type="AlphaFoldDB" id="U4L8E0"/>
<feature type="region of interest" description="Disordered" evidence="6">
    <location>
        <begin position="295"/>
        <end position="369"/>
    </location>
</feature>
<dbReference type="EMBL" id="HF935887">
    <property type="protein sequence ID" value="CCX13687.1"/>
    <property type="molecule type" value="Genomic_DNA"/>
</dbReference>
<dbReference type="SUPFAM" id="SSF57667">
    <property type="entry name" value="beta-beta-alpha zinc fingers"/>
    <property type="match status" value="2"/>
</dbReference>
<feature type="compositionally biased region" description="Polar residues" evidence="6">
    <location>
        <begin position="447"/>
        <end position="463"/>
    </location>
</feature>
<feature type="compositionally biased region" description="Low complexity" evidence="6">
    <location>
        <begin position="488"/>
        <end position="504"/>
    </location>
</feature>
<dbReference type="GO" id="GO:0008270">
    <property type="term" value="F:zinc ion binding"/>
    <property type="evidence" value="ECO:0007669"/>
    <property type="project" value="UniProtKB-KW"/>
</dbReference>
<keyword evidence="4" id="KW-0862">Zinc</keyword>
<keyword evidence="2" id="KW-0677">Repeat</keyword>
<dbReference type="InterPro" id="IPR013087">
    <property type="entry name" value="Znf_C2H2_type"/>
</dbReference>
<proteinExistence type="predicted"/>
<dbReference type="SMART" id="SM00355">
    <property type="entry name" value="ZnF_C2H2"/>
    <property type="match status" value="4"/>
</dbReference>
<dbReference type="Pfam" id="PF00096">
    <property type="entry name" value="zf-C2H2"/>
    <property type="match status" value="4"/>
</dbReference>
<evidence type="ECO:0000256" key="2">
    <source>
        <dbReference type="ARBA" id="ARBA00022737"/>
    </source>
</evidence>
<gene>
    <name evidence="8" type="ORF">PCON_13280</name>
</gene>
<dbReference type="STRING" id="1076935.U4L8E0"/>
<dbReference type="Gene3D" id="3.30.160.60">
    <property type="entry name" value="Classic Zinc Finger"/>
    <property type="match status" value="4"/>
</dbReference>
<feature type="region of interest" description="Disordered" evidence="6">
    <location>
        <begin position="170"/>
        <end position="192"/>
    </location>
</feature>
<keyword evidence="1" id="KW-0479">Metal-binding</keyword>
<feature type="domain" description="C2H2-type" evidence="7">
    <location>
        <begin position="251"/>
        <end position="278"/>
    </location>
</feature>
<reference evidence="8 9" key="1">
    <citation type="journal article" date="2013" name="PLoS Genet.">
        <title>The genome and development-dependent transcriptomes of Pyronema confluens: a window into fungal evolution.</title>
        <authorList>
            <person name="Traeger S."/>
            <person name="Altegoer F."/>
            <person name="Freitag M."/>
            <person name="Gabaldon T."/>
            <person name="Kempken F."/>
            <person name="Kumar A."/>
            <person name="Marcet-Houben M."/>
            <person name="Poggeler S."/>
            <person name="Stajich J.E."/>
            <person name="Nowrousian M."/>
        </authorList>
    </citation>
    <scope>NUCLEOTIDE SEQUENCE [LARGE SCALE GENOMIC DNA]</scope>
    <source>
        <strain evidence="9">CBS 100304</strain>
        <tissue evidence="8">Vegetative mycelium</tissue>
    </source>
</reference>
<feature type="region of interest" description="Disordered" evidence="6">
    <location>
        <begin position="1"/>
        <end position="40"/>
    </location>
</feature>
<dbReference type="FunFam" id="3.30.160.60:FF:002075">
    <property type="entry name" value="zinc finger protein 646"/>
    <property type="match status" value="1"/>
</dbReference>
<dbReference type="InterPro" id="IPR036236">
    <property type="entry name" value="Znf_C2H2_sf"/>
</dbReference>
<dbReference type="PROSITE" id="PS50157">
    <property type="entry name" value="ZINC_FINGER_C2H2_2"/>
    <property type="match status" value="4"/>
</dbReference>
<name>U4L8E0_PYROM</name>
<evidence type="ECO:0000256" key="1">
    <source>
        <dbReference type="ARBA" id="ARBA00022723"/>
    </source>
</evidence>
<feature type="compositionally biased region" description="Polar residues" evidence="6">
    <location>
        <begin position="505"/>
        <end position="518"/>
    </location>
</feature>
<dbReference type="GO" id="GO:0000978">
    <property type="term" value="F:RNA polymerase II cis-regulatory region sequence-specific DNA binding"/>
    <property type="evidence" value="ECO:0007669"/>
    <property type="project" value="UniProtKB-ARBA"/>
</dbReference>
<evidence type="ECO:0000256" key="5">
    <source>
        <dbReference type="PROSITE-ProRule" id="PRU00042"/>
    </source>
</evidence>
<feature type="compositionally biased region" description="Low complexity" evidence="6">
    <location>
        <begin position="465"/>
        <end position="478"/>
    </location>
</feature>
<sequence length="529" mass="58544">MDLTTILNRSRASHSSNTQSEEERSNPSNPPTPTKMEIGNPYNLNGYGTGGNAGYNSGFPMYNHNTDVNIFTQARHTQHQQQQISQRSVYQHHQHHQQQKVAPYHTQVKNETQNQHGGMLGMNMTPDSPLLNDHLSSLNSQHQTQAKNETKATMGMRVDTPDSLFIKEDEESDISLQSRPGRPISGDPTTRPYPCDFPDCGKAFARRSDLARHGRIHSGDRPHRCPICDKAFIQRSALTVHMRVHTGEKPHVCETCTKRFSDSSSLARHRRIHSGQRPYKCNFPRCQKTFTRNTTLTRHQAQCSGRPDLSDSPGTDSNRQDSESPSTPSTPSPINSHASLSASGGSSPDSGYHGHGHGQQQMTYRQGQREITSHPASMMGVGVGVHMKESQSPSPHLSRASPHMIYATTTSASASPQMTQHQGSPYMSQVSQVQQVSPHMARVSPLMSRSSTVDTGSPHSPYSTPGPQMSHSPSPQMSYGRPQPQPTYSSYGGHGNQQQNGYQSTYSRQSQYGGQSTHMPIDPRMERFS</sequence>
<keyword evidence="3 5" id="KW-0863">Zinc-finger</keyword>
<feature type="compositionally biased region" description="Low complexity" evidence="6">
    <location>
        <begin position="324"/>
        <end position="351"/>
    </location>
</feature>
<feature type="region of interest" description="Disordered" evidence="6">
    <location>
        <begin position="141"/>
        <end position="160"/>
    </location>
</feature>
<accession>U4L8E0</accession>
<dbReference type="OrthoDB" id="3437960at2759"/>
<organism evidence="8 9">
    <name type="scientific">Pyronema omphalodes (strain CBS 100304)</name>
    <name type="common">Pyronema confluens</name>
    <dbReference type="NCBI Taxonomy" id="1076935"/>
    <lineage>
        <taxon>Eukaryota</taxon>
        <taxon>Fungi</taxon>
        <taxon>Dikarya</taxon>
        <taxon>Ascomycota</taxon>
        <taxon>Pezizomycotina</taxon>
        <taxon>Pezizomycetes</taxon>
        <taxon>Pezizales</taxon>
        <taxon>Pyronemataceae</taxon>
        <taxon>Pyronema</taxon>
    </lineage>
</organism>
<feature type="domain" description="C2H2-type" evidence="7">
    <location>
        <begin position="223"/>
        <end position="250"/>
    </location>
</feature>
<dbReference type="FunFam" id="3.30.160.60:FF:002343">
    <property type="entry name" value="Zinc finger protein 33A"/>
    <property type="match status" value="1"/>
</dbReference>
<feature type="domain" description="C2H2-type" evidence="7">
    <location>
        <begin position="279"/>
        <end position="308"/>
    </location>
</feature>
<dbReference type="eggNOG" id="KOG1721">
    <property type="taxonomic scope" value="Eukaryota"/>
</dbReference>
<dbReference type="OMA" id="NIFTQAR"/>
<dbReference type="FunFam" id="3.30.160.60:FF:000125">
    <property type="entry name" value="Putative zinc finger protein 143"/>
    <property type="match status" value="1"/>
</dbReference>
<evidence type="ECO:0000313" key="9">
    <source>
        <dbReference type="Proteomes" id="UP000018144"/>
    </source>
</evidence>
<evidence type="ECO:0000313" key="8">
    <source>
        <dbReference type="EMBL" id="CCX13687.1"/>
    </source>
</evidence>
<dbReference type="PANTHER" id="PTHR23235">
    <property type="entry name" value="KRUEPPEL-LIKE TRANSCRIPTION FACTOR"/>
    <property type="match status" value="1"/>
</dbReference>
<protein>
    <submittedName>
        <fullName evidence="8">Similar to Zinc finger protein 2 acc. no. Q29RZ4</fullName>
    </submittedName>
</protein>
<feature type="region of interest" description="Disordered" evidence="6">
    <location>
        <begin position="436"/>
        <end position="529"/>
    </location>
</feature>
<evidence type="ECO:0000256" key="4">
    <source>
        <dbReference type="ARBA" id="ARBA00022833"/>
    </source>
</evidence>
<dbReference type="Proteomes" id="UP000018144">
    <property type="component" value="Unassembled WGS sequence"/>
</dbReference>
<dbReference type="GO" id="GO:0000981">
    <property type="term" value="F:DNA-binding transcription factor activity, RNA polymerase II-specific"/>
    <property type="evidence" value="ECO:0007669"/>
    <property type="project" value="TreeGrafter"/>
</dbReference>